<feature type="binding site" evidence="7">
    <location>
        <begin position="334"/>
        <end position="337"/>
    </location>
    <ligand>
        <name>GTP</name>
        <dbReference type="ChEBI" id="CHEBI:37565"/>
    </ligand>
</feature>
<dbReference type="EMBL" id="MEIU01000057">
    <property type="protein sequence ID" value="PIT59652.1"/>
    <property type="molecule type" value="Genomic_DNA"/>
</dbReference>
<dbReference type="Proteomes" id="UP000230463">
    <property type="component" value="Unassembled WGS sequence"/>
</dbReference>
<comment type="function">
    <text evidence="6">GTPase that associates with the 50S ribosomal subunit and may have a role during protein synthesis or ribosome biogenesis.</text>
</comment>
<dbReference type="InterPro" id="IPR025121">
    <property type="entry name" value="GTPase_HflX_N"/>
</dbReference>
<dbReference type="PROSITE" id="PS51705">
    <property type="entry name" value="G_HFLX"/>
    <property type="match status" value="1"/>
</dbReference>
<keyword evidence="1 6" id="KW-0963">Cytoplasm</keyword>
<reference evidence="11 12" key="1">
    <citation type="journal article" date="2017" name="MBio">
        <title>Type VI secretion-mediated competition in the bee gut microbiome.</title>
        <authorList>
            <person name="Steele M.I."/>
            <person name="Kwong W.K."/>
            <person name="Powell J.E."/>
            <person name="Whiteley M."/>
            <person name="Moran N.A."/>
        </authorList>
    </citation>
    <scope>NUCLEOTIDE SEQUENCE [LARGE SCALE GENOMIC DNA]</scope>
    <source>
        <strain evidence="11 12">HK3</strain>
    </source>
</reference>
<proteinExistence type="inferred from homology"/>
<comment type="subcellular location">
    <subcellularLocation>
        <location evidence="6">Cytoplasm</location>
    </subcellularLocation>
    <text evidence="6">May associate with membranes.</text>
</comment>
<organism evidence="11 12">
    <name type="scientific">Snodgrassella alvi</name>
    <dbReference type="NCBI Taxonomy" id="1196083"/>
    <lineage>
        <taxon>Bacteria</taxon>
        <taxon>Pseudomonadati</taxon>
        <taxon>Pseudomonadota</taxon>
        <taxon>Betaproteobacteria</taxon>
        <taxon>Neisseriales</taxon>
        <taxon>Neisseriaceae</taxon>
        <taxon>Snodgrassella</taxon>
    </lineage>
</organism>
<dbReference type="Pfam" id="PF13167">
    <property type="entry name" value="GTP-bdg_N"/>
    <property type="match status" value="1"/>
</dbReference>
<dbReference type="CDD" id="cd01878">
    <property type="entry name" value="HflX"/>
    <property type="match status" value="1"/>
</dbReference>
<name>A0A855FNB5_9NEIS</name>
<evidence type="ECO:0000256" key="2">
    <source>
        <dbReference type="ARBA" id="ARBA00022723"/>
    </source>
</evidence>
<dbReference type="GO" id="GO:0005737">
    <property type="term" value="C:cytoplasm"/>
    <property type="evidence" value="ECO:0007669"/>
    <property type="project" value="UniProtKB-SubCell"/>
</dbReference>
<dbReference type="InterPro" id="IPR042108">
    <property type="entry name" value="GTPase_HflX_N_sf"/>
</dbReference>
<keyword evidence="9" id="KW-0175">Coiled coil</keyword>
<dbReference type="RefSeq" id="WP_100123580.1">
    <property type="nucleotide sequence ID" value="NZ_MEIU01000057.1"/>
</dbReference>
<keyword evidence="2 8" id="KW-0479">Metal-binding</keyword>
<dbReference type="GO" id="GO:0003924">
    <property type="term" value="F:GTPase activity"/>
    <property type="evidence" value="ECO:0007669"/>
    <property type="project" value="UniProtKB-UniRule"/>
</dbReference>
<keyword evidence="4 8" id="KW-0460">Magnesium</keyword>
<dbReference type="InterPro" id="IPR030394">
    <property type="entry name" value="G_HFLX_dom"/>
</dbReference>
<comment type="cofactor">
    <cofactor evidence="8">
        <name>Mg(2+)</name>
        <dbReference type="ChEBI" id="CHEBI:18420"/>
    </cofactor>
</comment>
<dbReference type="Gene3D" id="6.10.250.2860">
    <property type="match status" value="1"/>
</dbReference>
<feature type="binding site" evidence="7">
    <location>
        <begin position="221"/>
        <end position="228"/>
    </location>
    <ligand>
        <name>GTP</name>
        <dbReference type="ChEBI" id="CHEBI:37565"/>
    </ligand>
</feature>
<protein>
    <recommendedName>
        <fullName evidence="6">GTPase HflX</fullName>
    </recommendedName>
    <alternativeName>
        <fullName evidence="6">GTP-binding protein HflX</fullName>
    </alternativeName>
</protein>
<dbReference type="FunFam" id="3.40.50.11060:FF:000001">
    <property type="entry name" value="GTPase HflX"/>
    <property type="match status" value="1"/>
</dbReference>
<gene>
    <name evidence="6" type="primary">hflX</name>
    <name evidence="11" type="ORF">BHC57_04945</name>
</gene>
<dbReference type="PANTHER" id="PTHR10229">
    <property type="entry name" value="GTP-BINDING PROTEIN HFLX"/>
    <property type="match status" value="1"/>
</dbReference>
<feature type="binding site" evidence="7">
    <location>
        <begin position="362"/>
        <end position="364"/>
    </location>
    <ligand>
        <name>GTP</name>
        <dbReference type="ChEBI" id="CHEBI:37565"/>
    </ligand>
</feature>
<evidence type="ECO:0000256" key="9">
    <source>
        <dbReference type="SAM" id="Coils"/>
    </source>
</evidence>
<dbReference type="GO" id="GO:0046872">
    <property type="term" value="F:metal ion binding"/>
    <property type="evidence" value="ECO:0007669"/>
    <property type="project" value="UniProtKB-KW"/>
</dbReference>
<dbReference type="PRINTS" id="PR00326">
    <property type="entry name" value="GTP1OBG"/>
</dbReference>
<dbReference type="NCBIfam" id="TIGR03156">
    <property type="entry name" value="GTP_HflX"/>
    <property type="match status" value="1"/>
</dbReference>
<evidence type="ECO:0000256" key="1">
    <source>
        <dbReference type="ARBA" id="ARBA00022490"/>
    </source>
</evidence>
<comment type="caution">
    <text evidence="11">The sequence shown here is derived from an EMBL/GenBank/DDBJ whole genome shotgun (WGS) entry which is preliminary data.</text>
</comment>
<dbReference type="InterPro" id="IPR027417">
    <property type="entry name" value="P-loop_NTPase"/>
</dbReference>
<dbReference type="Pfam" id="PF16360">
    <property type="entry name" value="GTP-bdg_M"/>
    <property type="match status" value="1"/>
</dbReference>
<dbReference type="Gene3D" id="3.40.50.300">
    <property type="entry name" value="P-loop containing nucleotide triphosphate hydrolases"/>
    <property type="match status" value="1"/>
</dbReference>
<evidence type="ECO:0000256" key="3">
    <source>
        <dbReference type="ARBA" id="ARBA00022741"/>
    </source>
</evidence>
<evidence type="ECO:0000256" key="5">
    <source>
        <dbReference type="ARBA" id="ARBA00023134"/>
    </source>
</evidence>
<keyword evidence="5 6" id="KW-0342">GTP-binding</keyword>
<feature type="domain" description="Hflx-type G" evidence="10">
    <location>
        <begin position="215"/>
        <end position="384"/>
    </location>
</feature>
<evidence type="ECO:0000256" key="7">
    <source>
        <dbReference type="PIRSR" id="PIRSR006809-1"/>
    </source>
</evidence>
<dbReference type="InterPro" id="IPR016496">
    <property type="entry name" value="GTPase_HflX"/>
</dbReference>
<feature type="binding site" evidence="8">
    <location>
        <position position="248"/>
    </location>
    <ligand>
        <name>Mg(2+)</name>
        <dbReference type="ChEBI" id="CHEBI:18420"/>
    </ligand>
</feature>
<keyword evidence="3 6" id="KW-0547">Nucleotide-binding</keyword>
<evidence type="ECO:0000313" key="11">
    <source>
        <dbReference type="EMBL" id="PIT59652.1"/>
    </source>
</evidence>
<evidence type="ECO:0000259" key="10">
    <source>
        <dbReference type="PROSITE" id="PS51705"/>
    </source>
</evidence>
<comment type="similarity">
    <text evidence="6">Belongs to the TRAFAC class OBG-HflX-like GTPase superfamily. HflX GTPase family.</text>
</comment>
<evidence type="ECO:0000313" key="12">
    <source>
        <dbReference type="Proteomes" id="UP000230463"/>
    </source>
</evidence>
<dbReference type="PIRSF" id="PIRSF006809">
    <property type="entry name" value="GTP-binding_hflX_prd"/>
    <property type="match status" value="1"/>
</dbReference>
<sequence length="389" mass="43236">MSGFAKTNLSAQQVPERVLLVGVMLDKDFSVAAERRTSLFQSALAEAQELVRASGAELVDVVTCKRQQPDSALFVGKGKAEELAQHVVEVGVDLVVFNHALTPTQERNLERLLQCRVLDRVGLILAIFARRAHSQEGRLQVELAQLVHLSSRLVRGYGHLQSQRGGIGLRGPGETRLETDRRLIKQKITRLRQQLQQVRRQRTTQRKSRNQGMLPAFALVGYTNVGKSSLFNRLTKAQVLAEDQLFATLDNTVRRLYLNDDTSILLSDTVGFVRDLPHGLVAAFAATLEETALADVLLHVVDVTHPEFERQIDDVNAVLREIDAANIPQLIIYNKIDKLAASQRPHGVIRDIQGCPQAVYISVQDGSGLADLRTAMIELAQMKHAIHHK</sequence>
<feature type="binding site" evidence="8">
    <location>
        <position position="228"/>
    </location>
    <ligand>
        <name>Mg(2+)</name>
        <dbReference type="ChEBI" id="CHEBI:18420"/>
    </ligand>
</feature>
<dbReference type="Pfam" id="PF01926">
    <property type="entry name" value="MMR_HSR1"/>
    <property type="match status" value="1"/>
</dbReference>
<evidence type="ECO:0000256" key="4">
    <source>
        <dbReference type="ARBA" id="ARBA00022842"/>
    </source>
</evidence>
<evidence type="ECO:0000256" key="8">
    <source>
        <dbReference type="PIRSR" id="PIRSR006809-2"/>
    </source>
</evidence>
<dbReference type="PANTHER" id="PTHR10229:SF0">
    <property type="entry name" value="GTP-BINDING PROTEIN 6-RELATED"/>
    <property type="match status" value="1"/>
</dbReference>
<dbReference type="SUPFAM" id="SSF52540">
    <property type="entry name" value="P-loop containing nucleoside triphosphate hydrolases"/>
    <property type="match status" value="1"/>
</dbReference>
<accession>A0A855FNB5</accession>
<dbReference type="AlphaFoldDB" id="A0A855FNB5"/>
<dbReference type="Gene3D" id="3.40.50.11060">
    <property type="entry name" value="GTPase HflX, N-terminal domain"/>
    <property type="match status" value="1"/>
</dbReference>
<comment type="subunit">
    <text evidence="6">Monomer. Associates with the 50S ribosomal subunit.</text>
</comment>
<feature type="binding site" evidence="7">
    <location>
        <begin position="268"/>
        <end position="271"/>
    </location>
    <ligand>
        <name>GTP</name>
        <dbReference type="ChEBI" id="CHEBI:37565"/>
    </ligand>
</feature>
<dbReference type="GO" id="GO:0005525">
    <property type="term" value="F:GTP binding"/>
    <property type="evidence" value="ECO:0007669"/>
    <property type="project" value="UniProtKB-UniRule"/>
</dbReference>
<evidence type="ECO:0000256" key="6">
    <source>
        <dbReference type="HAMAP-Rule" id="MF_00900"/>
    </source>
</evidence>
<dbReference type="HAMAP" id="MF_00900">
    <property type="entry name" value="GTPase_HflX"/>
    <property type="match status" value="1"/>
</dbReference>
<feature type="binding site" evidence="7">
    <location>
        <begin position="246"/>
        <end position="250"/>
    </location>
    <ligand>
        <name>GTP</name>
        <dbReference type="ChEBI" id="CHEBI:37565"/>
    </ligand>
</feature>
<feature type="coiled-coil region" evidence="9">
    <location>
        <begin position="181"/>
        <end position="208"/>
    </location>
</feature>
<dbReference type="InterPro" id="IPR032305">
    <property type="entry name" value="GTP-bd_M"/>
</dbReference>
<dbReference type="GO" id="GO:0043022">
    <property type="term" value="F:ribosome binding"/>
    <property type="evidence" value="ECO:0007669"/>
    <property type="project" value="TreeGrafter"/>
</dbReference>
<dbReference type="FunFam" id="3.40.50.300:FF:000173">
    <property type="entry name" value="GTPase HflX"/>
    <property type="match status" value="1"/>
</dbReference>
<dbReference type="InterPro" id="IPR006073">
    <property type="entry name" value="GTP-bd"/>
</dbReference>